<sequence>MWFLTASIKADTADVIYQHLFSFHRSKYSKYMPVYTDGSKTDERVGCGVVFNDTILSFTLHSSMSVFSAELTAILVALQHILVSDHRHFCVYTDSMSALESLHSLTERRHPTVMEILLLLRKLERKGFDIIFCWVPGHVGILGNEQADNAARSLSDHMQQPVCYHDLKASILRYIHCVWQEAWDQQVINKLHYIHPSITHWTPSGGSPSLGEYGCHNPEVP</sequence>
<keyword evidence="9" id="KW-0695">RNA-directed DNA polymerase</keyword>
<dbReference type="EC" id="3.1.26.4" evidence="3"/>
<keyword evidence="5" id="KW-0479">Metal-binding</keyword>
<dbReference type="GO" id="GO:0004523">
    <property type="term" value="F:RNA-DNA hybrid ribonuclease activity"/>
    <property type="evidence" value="ECO:0007669"/>
    <property type="project" value="UniProtKB-EC"/>
</dbReference>
<evidence type="ECO:0000313" key="10">
    <source>
        <dbReference type="Proteomes" id="UP000887116"/>
    </source>
</evidence>
<evidence type="ECO:0000256" key="5">
    <source>
        <dbReference type="ARBA" id="ARBA00022723"/>
    </source>
</evidence>
<dbReference type="EMBL" id="BMAO01033897">
    <property type="protein sequence ID" value="GFQ92642.1"/>
    <property type="molecule type" value="Genomic_DNA"/>
</dbReference>
<dbReference type="AlphaFoldDB" id="A0A8X6IDZ2"/>
<keyword evidence="6" id="KW-0255">Endonuclease</keyword>
<dbReference type="GO" id="GO:0046872">
    <property type="term" value="F:metal ion binding"/>
    <property type="evidence" value="ECO:0007669"/>
    <property type="project" value="UniProtKB-KW"/>
</dbReference>
<dbReference type="InterPro" id="IPR002156">
    <property type="entry name" value="RNaseH_domain"/>
</dbReference>
<dbReference type="GO" id="GO:0043137">
    <property type="term" value="P:DNA replication, removal of RNA primer"/>
    <property type="evidence" value="ECO:0007669"/>
    <property type="project" value="TreeGrafter"/>
</dbReference>
<dbReference type="OrthoDB" id="6433576at2759"/>
<comment type="similarity">
    <text evidence="2">Belongs to the RNase H family.</text>
</comment>
<dbReference type="PROSITE" id="PS50879">
    <property type="entry name" value="RNASE_H_1"/>
    <property type="match status" value="1"/>
</dbReference>
<gene>
    <name evidence="9" type="primary">X-elementORF2_103</name>
    <name evidence="9" type="ORF">TNCT_469111</name>
</gene>
<keyword evidence="9" id="KW-0548">Nucleotidyltransferase</keyword>
<dbReference type="InterPro" id="IPR012337">
    <property type="entry name" value="RNaseH-like_sf"/>
</dbReference>
<dbReference type="Gene3D" id="3.30.420.10">
    <property type="entry name" value="Ribonuclease H-like superfamily/Ribonuclease H"/>
    <property type="match status" value="1"/>
</dbReference>
<keyword evidence="7" id="KW-0378">Hydrolase</keyword>
<keyword evidence="9" id="KW-0808">Transferase</keyword>
<dbReference type="Proteomes" id="UP000887116">
    <property type="component" value="Unassembled WGS sequence"/>
</dbReference>
<accession>A0A8X6IDZ2</accession>
<dbReference type="GO" id="GO:0003676">
    <property type="term" value="F:nucleic acid binding"/>
    <property type="evidence" value="ECO:0007669"/>
    <property type="project" value="InterPro"/>
</dbReference>
<evidence type="ECO:0000256" key="3">
    <source>
        <dbReference type="ARBA" id="ARBA00012180"/>
    </source>
</evidence>
<dbReference type="PANTHER" id="PTHR10642">
    <property type="entry name" value="RIBONUCLEASE H1"/>
    <property type="match status" value="1"/>
</dbReference>
<evidence type="ECO:0000256" key="4">
    <source>
        <dbReference type="ARBA" id="ARBA00022722"/>
    </source>
</evidence>
<comment type="catalytic activity">
    <reaction evidence="1">
        <text>Endonucleolytic cleavage to 5'-phosphomonoester.</text>
        <dbReference type="EC" id="3.1.26.4"/>
    </reaction>
</comment>
<evidence type="ECO:0000256" key="2">
    <source>
        <dbReference type="ARBA" id="ARBA00005300"/>
    </source>
</evidence>
<evidence type="ECO:0000256" key="7">
    <source>
        <dbReference type="ARBA" id="ARBA00022801"/>
    </source>
</evidence>
<dbReference type="SUPFAM" id="SSF53098">
    <property type="entry name" value="Ribonuclease H-like"/>
    <property type="match status" value="1"/>
</dbReference>
<protein>
    <recommendedName>
        <fullName evidence="3">ribonuclease H</fullName>
        <ecNumber evidence="3">3.1.26.4</ecNumber>
    </recommendedName>
</protein>
<comment type="caution">
    <text evidence="9">The sequence shown here is derived from an EMBL/GenBank/DDBJ whole genome shotgun (WGS) entry which is preliminary data.</text>
</comment>
<feature type="domain" description="RNase H type-1" evidence="8">
    <location>
        <begin position="28"/>
        <end position="156"/>
    </location>
</feature>
<dbReference type="Pfam" id="PF00075">
    <property type="entry name" value="RNase_H"/>
    <property type="match status" value="1"/>
</dbReference>
<dbReference type="GO" id="GO:0003964">
    <property type="term" value="F:RNA-directed DNA polymerase activity"/>
    <property type="evidence" value="ECO:0007669"/>
    <property type="project" value="UniProtKB-KW"/>
</dbReference>
<organism evidence="9 10">
    <name type="scientific">Trichonephila clavata</name>
    <name type="common">Joro spider</name>
    <name type="synonym">Nephila clavata</name>
    <dbReference type="NCBI Taxonomy" id="2740835"/>
    <lineage>
        <taxon>Eukaryota</taxon>
        <taxon>Metazoa</taxon>
        <taxon>Ecdysozoa</taxon>
        <taxon>Arthropoda</taxon>
        <taxon>Chelicerata</taxon>
        <taxon>Arachnida</taxon>
        <taxon>Araneae</taxon>
        <taxon>Araneomorphae</taxon>
        <taxon>Entelegynae</taxon>
        <taxon>Araneoidea</taxon>
        <taxon>Nephilidae</taxon>
        <taxon>Trichonephila</taxon>
    </lineage>
</organism>
<dbReference type="PANTHER" id="PTHR10642:SF26">
    <property type="entry name" value="RIBONUCLEASE H1"/>
    <property type="match status" value="1"/>
</dbReference>
<evidence type="ECO:0000313" key="9">
    <source>
        <dbReference type="EMBL" id="GFQ92642.1"/>
    </source>
</evidence>
<name>A0A8X6IDZ2_TRICU</name>
<evidence type="ECO:0000259" key="8">
    <source>
        <dbReference type="PROSITE" id="PS50879"/>
    </source>
</evidence>
<keyword evidence="10" id="KW-1185">Reference proteome</keyword>
<evidence type="ECO:0000256" key="1">
    <source>
        <dbReference type="ARBA" id="ARBA00000077"/>
    </source>
</evidence>
<reference evidence="9" key="1">
    <citation type="submission" date="2020-07" db="EMBL/GenBank/DDBJ databases">
        <title>Multicomponent nature underlies the extraordinary mechanical properties of spider dragline silk.</title>
        <authorList>
            <person name="Kono N."/>
            <person name="Nakamura H."/>
            <person name="Mori M."/>
            <person name="Yoshida Y."/>
            <person name="Ohtoshi R."/>
            <person name="Malay A.D."/>
            <person name="Moran D.A.P."/>
            <person name="Tomita M."/>
            <person name="Numata K."/>
            <person name="Arakawa K."/>
        </authorList>
    </citation>
    <scope>NUCLEOTIDE SEQUENCE</scope>
</reference>
<proteinExistence type="inferred from homology"/>
<evidence type="ECO:0000256" key="6">
    <source>
        <dbReference type="ARBA" id="ARBA00022759"/>
    </source>
</evidence>
<keyword evidence="4" id="KW-0540">Nuclease</keyword>
<dbReference type="InterPro" id="IPR036397">
    <property type="entry name" value="RNaseH_sf"/>
</dbReference>
<dbReference type="CDD" id="cd09276">
    <property type="entry name" value="Rnase_HI_RT_non_LTR"/>
    <property type="match status" value="1"/>
</dbReference>
<dbReference type="InterPro" id="IPR050092">
    <property type="entry name" value="RNase_H"/>
</dbReference>